<feature type="region of interest" description="Disordered" evidence="8">
    <location>
        <begin position="1"/>
        <end position="24"/>
    </location>
</feature>
<dbReference type="SMART" id="SM00066">
    <property type="entry name" value="GAL4"/>
    <property type="match status" value="1"/>
</dbReference>
<organism evidence="10 11">
    <name type="scientific">Coemansia biformis</name>
    <dbReference type="NCBI Taxonomy" id="1286918"/>
    <lineage>
        <taxon>Eukaryota</taxon>
        <taxon>Fungi</taxon>
        <taxon>Fungi incertae sedis</taxon>
        <taxon>Zoopagomycota</taxon>
        <taxon>Kickxellomycotina</taxon>
        <taxon>Kickxellomycetes</taxon>
        <taxon>Kickxellales</taxon>
        <taxon>Kickxellaceae</taxon>
        <taxon>Coemansia</taxon>
    </lineage>
</organism>
<keyword evidence="6" id="KW-0804">Transcription</keyword>
<dbReference type="GO" id="GO:0003677">
    <property type="term" value="F:DNA binding"/>
    <property type="evidence" value="ECO:0007669"/>
    <property type="project" value="UniProtKB-KW"/>
</dbReference>
<dbReference type="PROSITE" id="PS00463">
    <property type="entry name" value="ZN2_CY6_FUNGAL_1"/>
    <property type="match status" value="1"/>
</dbReference>
<keyword evidence="5" id="KW-0238">DNA-binding</keyword>
<dbReference type="GO" id="GO:0000981">
    <property type="term" value="F:DNA-binding transcription factor activity, RNA polymerase II-specific"/>
    <property type="evidence" value="ECO:0007669"/>
    <property type="project" value="InterPro"/>
</dbReference>
<dbReference type="CDD" id="cd00067">
    <property type="entry name" value="GAL4"/>
    <property type="match status" value="1"/>
</dbReference>
<dbReference type="InterPro" id="IPR051615">
    <property type="entry name" value="Transcr_Regulatory_Elem"/>
</dbReference>
<dbReference type="Gene3D" id="4.10.240.10">
    <property type="entry name" value="Zn(2)-C6 fungal-type DNA-binding domain"/>
    <property type="match status" value="1"/>
</dbReference>
<evidence type="ECO:0000313" key="11">
    <source>
        <dbReference type="Proteomes" id="UP001143981"/>
    </source>
</evidence>
<evidence type="ECO:0000259" key="9">
    <source>
        <dbReference type="PROSITE" id="PS50048"/>
    </source>
</evidence>
<dbReference type="GO" id="GO:0008270">
    <property type="term" value="F:zinc ion binding"/>
    <property type="evidence" value="ECO:0007669"/>
    <property type="project" value="InterPro"/>
</dbReference>
<feature type="region of interest" description="Disordered" evidence="8">
    <location>
        <begin position="739"/>
        <end position="770"/>
    </location>
</feature>
<reference evidence="10" key="1">
    <citation type="submission" date="2022-07" db="EMBL/GenBank/DDBJ databases">
        <title>Phylogenomic reconstructions and comparative analyses of Kickxellomycotina fungi.</title>
        <authorList>
            <person name="Reynolds N.K."/>
            <person name="Stajich J.E."/>
            <person name="Barry K."/>
            <person name="Grigoriev I.V."/>
            <person name="Crous P."/>
            <person name="Smith M.E."/>
        </authorList>
    </citation>
    <scope>NUCLEOTIDE SEQUENCE</scope>
    <source>
        <strain evidence="10">BCRC 34381</strain>
    </source>
</reference>
<dbReference type="InterPro" id="IPR007219">
    <property type="entry name" value="XnlR_reg_dom"/>
</dbReference>
<feature type="compositionally biased region" description="Low complexity" evidence="8">
    <location>
        <begin position="147"/>
        <end position="163"/>
    </location>
</feature>
<dbReference type="PANTHER" id="PTHR31313:SF78">
    <property type="entry name" value="TRANSCRIPTION FACTOR DOMAIN-CONTAINING PROTEIN"/>
    <property type="match status" value="1"/>
</dbReference>
<sequence length="1309" mass="137709">MSFHAELDSPPLPPTDDLGSDGAKRQRISRACDRCRRKKVKCDGQHPTCTHCEAISASCTYFDTAKKRGPPKGYIDAIEGRLHAAEGLLRELVLSDAGAARRVADALQRSAGAAASALSDASGRLFGAMTMAELQACAAGRPPPAAAAPLSPTPGASPVVSTAADCTDDDATRTRATRAPPGCAEHGGGPNADWGEHLTRLEKGVGHLTLDQTGSLRYLGDSSGWYLINRNLHASEDSPRLTRGTGGELRWPPISANTARDGEPADSAAPAAGADAAASDDDIGRRRRTHSSESAPEAGAPHHRGAPGPGSGAPQPRTGDDQSCVPVPRNLPPCGKPPMPDIDEQIRMLSLYFRHVHPVFPILYKSHFLGRAFDGTKAAIPALMSAVFAAASTYMAREATNKEDLARVRVKMAMHFQRAKMYLDEQYTHNTIASVLTLLLMSVYEQGTMSTRSWLYSGMAIRKAYDLGLHRDVGVAKHKGTTVLSRTDAQIRQRAWWGCYVIDIMVSATLGRPTTIRDFTFDTPYPANYGDDDDELLVGSPMAGDRVPAQLSAHLSNRTHGAADASLGGMVPDAPPHGPADPAQRVAASSAMAERMREYAALTVGECESDGSGTEAGAVPSSSLRSGGRPHGVYYLDLLHILGHILTEMYTCKPHRTYIARYCMQDLHSRADQLIVLDHELRQWKHSLPPELQYPTDDILAARPARCVYVALLHLVYNTAMILLHRPFISRLETPQQKAARGDAAAPDAEGAVPGGGSGGSAPQIRADSSPLPSHSICTVSAQMISLVGQAFIRDSQVVIMPFLTFMMFTAGTMHLNNVIVAADSWVARRFLKRTLDVMSRLGAHWQVSYKCYTMLNNLIRANRIGLDQVSDNSDSEIRAIQTRCRENSRIAREVFEAWSQRHGQSAHSPAGGCGGARSWSTSGEAAMADAPPDPAGSHGGARSASGGMWPPDQKLYVQSADSRRASVHVATAGSAGDDHGAAALSWGRTHGGAGSQDGMSAAGRSGGDWRTPALWLRKRLDANGQLVVPATPYTSVMPPDRPDAMLEPLRALSPTHNSTAAGRGLLQPALASNPAQQTLAGGSSSALGQFVPSLEFFANADYPLGIGGPNGQASATLPQAMAIDSGWAKFAGLGSPGSAASSMSPAAHLLSAAVSSAAAPPLPGLGTAAGTSERSASTDGWAGATVWSDFRPGGTTSLPVGLPADAAATPSDLMPARVGFSGAVINDDVIRNLLFSAPVTFDLGGLQDPAALAKGAPTAGAVPGRVAMDAGAGDDAAWKEYVGQVLRLFGSGGDQISPPAEDSAARRP</sequence>
<evidence type="ECO:0000313" key="10">
    <source>
        <dbReference type="EMBL" id="KAJ1735915.1"/>
    </source>
</evidence>
<evidence type="ECO:0000256" key="7">
    <source>
        <dbReference type="ARBA" id="ARBA00023242"/>
    </source>
</evidence>
<dbReference type="InterPro" id="IPR036864">
    <property type="entry name" value="Zn2-C6_fun-type_DNA-bd_sf"/>
</dbReference>
<feature type="region of interest" description="Disordered" evidence="8">
    <location>
        <begin position="141"/>
        <end position="163"/>
    </location>
</feature>
<evidence type="ECO:0000256" key="2">
    <source>
        <dbReference type="ARBA" id="ARBA00022723"/>
    </source>
</evidence>
<dbReference type="SMART" id="SM00906">
    <property type="entry name" value="Fungal_trans"/>
    <property type="match status" value="1"/>
</dbReference>
<feature type="domain" description="Zn(2)-C6 fungal-type" evidence="9">
    <location>
        <begin position="31"/>
        <end position="61"/>
    </location>
</feature>
<dbReference type="CDD" id="cd12148">
    <property type="entry name" value="fungal_TF_MHR"/>
    <property type="match status" value="1"/>
</dbReference>
<dbReference type="OrthoDB" id="2406834at2759"/>
<proteinExistence type="predicted"/>
<feature type="compositionally biased region" description="Low complexity" evidence="8">
    <location>
        <begin position="265"/>
        <end position="277"/>
    </location>
</feature>
<keyword evidence="3" id="KW-0862">Zinc</keyword>
<dbReference type="Pfam" id="PF04082">
    <property type="entry name" value="Fungal_trans"/>
    <property type="match status" value="1"/>
</dbReference>
<evidence type="ECO:0000256" key="5">
    <source>
        <dbReference type="ARBA" id="ARBA00023125"/>
    </source>
</evidence>
<feature type="region of interest" description="Disordered" evidence="8">
    <location>
        <begin position="562"/>
        <end position="584"/>
    </location>
</feature>
<name>A0A9W7YIZ2_9FUNG</name>
<feature type="region of interest" description="Disordered" evidence="8">
    <location>
        <begin position="972"/>
        <end position="1007"/>
    </location>
</feature>
<dbReference type="Pfam" id="PF00172">
    <property type="entry name" value="Zn_clus"/>
    <property type="match status" value="1"/>
</dbReference>
<dbReference type="Proteomes" id="UP001143981">
    <property type="component" value="Unassembled WGS sequence"/>
</dbReference>
<dbReference type="GO" id="GO:0006351">
    <property type="term" value="P:DNA-templated transcription"/>
    <property type="evidence" value="ECO:0007669"/>
    <property type="project" value="InterPro"/>
</dbReference>
<keyword evidence="4" id="KW-0805">Transcription regulation</keyword>
<feature type="region of interest" description="Disordered" evidence="8">
    <location>
        <begin position="236"/>
        <end position="339"/>
    </location>
</feature>
<accession>A0A9W7YIZ2</accession>
<dbReference type="PANTHER" id="PTHR31313">
    <property type="entry name" value="TY1 ENHANCER ACTIVATOR"/>
    <property type="match status" value="1"/>
</dbReference>
<dbReference type="PROSITE" id="PS50048">
    <property type="entry name" value="ZN2_CY6_FUNGAL_2"/>
    <property type="match status" value="1"/>
</dbReference>
<evidence type="ECO:0000256" key="1">
    <source>
        <dbReference type="ARBA" id="ARBA00004123"/>
    </source>
</evidence>
<comment type="caution">
    <text evidence="10">The sequence shown here is derived from an EMBL/GenBank/DDBJ whole genome shotgun (WGS) entry which is preliminary data.</text>
</comment>
<feature type="region of interest" description="Disordered" evidence="8">
    <location>
        <begin position="902"/>
        <end position="952"/>
    </location>
</feature>
<keyword evidence="2" id="KW-0479">Metal-binding</keyword>
<evidence type="ECO:0000256" key="3">
    <source>
        <dbReference type="ARBA" id="ARBA00022833"/>
    </source>
</evidence>
<dbReference type="EMBL" id="JANBOI010000008">
    <property type="protein sequence ID" value="KAJ1735915.1"/>
    <property type="molecule type" value="Genomic_DNA"/>
</dbReference>
<comment type="subcellular location">
    <subcellularLocation>
        <location evidence="1">Nucleus</location>
    </subcellularLocation>
</comment>
<dbReference type="InterPro" id="IPR001138">
    <property type="entry name" value="Zn2Cys6_DnaBD"/>
</dbReference>
<evidence type="ECO:0000256" key="8">
    <source>
        <dbReference type="SAM" id="MobiDB-lite"/>
    </source>
</evidence>
<dbReference type="SUPFAM" id="SSF57701">
    <property type="entry name" value="Zn2/Cys6 DNA-binding domain"/>
    <property type="match status" value="1"/>
</dbReference>
<evidence type="ECO:0000256" key="4">
    <source>
        <dbReference type="ARBA" id="ARBA00023015"/>
    </source>
</evidence>
<dbReference type="GO" id="GO:0005634">
    <property type="term" value="C:nucleus"/>
    <property type="evidence" value="ECO:0007669"/>
    <property type="project" value="UniProtKB-SubCell"/>
</dbReference>
<feature type="compositionally biased region" description="Low complexity" evidence="8">
    <location>
        <begin position="742"/>
        <end position="752"/>
    </location>
</feature>
<evidence type="ECO:0000256" key="6">
    <source>
        <dbReference type="ARBA" id="ARBA00023163"/>
    </source>
</evidence>
<protein>
    <recommendedName>
        <fullName evidence="9">Zn(2)-C6 fungal-type domain-containing protein</fullName>
    </recommendedName>
</protein>
<keyword evidence="7" id="KW-0539">Nucleus</keyword>
<feature type="region of interest" description="Disordered" evidence="8">
    <location>
        <begin position="172"/>
        <end position="191"/>
    </location>
</feature>
<feature type="compositionally biased region" description="Pro residues" evidence="8">
    <location>
        <begin position="329"/>
        <end position="339"/>
    </location>
</feature>
<keyword evidence="11" id="KW-1185">Reference proteome</keyword>
<gene>
    <name evidence="10" type="ORF">LPJ61_000288</name>
</gene>